<feature type="region of interest" description="Disordered" evidence="1">
    <location>
        <begin position="1"/>
        <end position="28"/>
    </location>
</feature>
<reference evidence="2 3" key="1">
    <citation type="journal article" date="2018" name="Biotechnol. Adv.">
        <title>Improved genomic resources and new bioinformatic workflow for the carcinogenic parasite Clonorchis sinensis: Biotechnological implications.</title>
        <authorList>
            <person name="Wang D."/>
            <person name="Korhonen P.K."/>
            <person name="Gasser R.B."/>
            <person name="Young N.D."/>
        </authorList>
    </citation>
    <scope>NUCLEOTIDE SEQUENCE [LARGE SCALE GENOMIC DNA]</scope>
    <source>
        <strain evidence="2">Cs-k2</strain>
    </source>
</reference>
<name>A0A3R7HB56_CLOSI</name>
<feature type="compositionally biased region" description="Basic and acidic residues" evidence="1">
    <location>
        <begin position="8"/>
        <end position="21"/>
    </location>
</feature>
<evidence type="ECO:0000313" key="3">
    <source>
        <dbReference type="Proteomes" id="UP000286415"/>
    </source>
</evidence>
<gene>
    <name evidence="2" type="ORF">CSKR_100851</name>
</gene>
<protein>
    <submittedName>
        <fullName evidence="2">Uncharacterized protein</fullName>
    </submittedName>
</protein>
<organism evidence="2 3">
    <name type="scientific">Clonorchis sinensis</name>
    <name type="common">Chinese liver fluke</name>
    <dbReference type="NCBI Taxonomy" id="79923"/>
    <lineage>
        <taxon>Eukaryota</taxon>
        <taxon>Metazoa</taxon>
        <taxon>Spiralia</taxon>
        <taxon>Lophotrochozoa</taxon>
        <taxon>Platyhelminthes</taxon>
        <taxon>Trematoda</taxon>
        <taxon>Digenea</taxon>
        <taxon>Opisthorchiida</taxon>
        <taxon>Opisthorchiata</taxon>
        <taxon>Opisthorchiidae</taxon>
        <taxon>Clonorchis</taxon>
    </lineage>
</organism>
<dbReference type="AlphaFoldDB" id="A0A3R7HB56"/>
<dbReference type="EMBL" id="NIRI02000056">
    <property type="protein sequence ID" value="KAG5443898.1"/>
    <property type="molecule type" value="Genomic_DNA"/>
</dbReference>
<feature type="compositionally biased region" description="Polar residues" evidence="1">
    <location>
        <begin position="83"/>
        <end position="94"/>
    </location>
</feature>
<reference evidence="2 3" key="2">
    <citation type="journal article" date="2021" name="Genomics">
        <title>High-quality reference genome for Clonorchis sinensis.</title>
        <authorList>
            <person name="Young N.D."/>
            <person name="Stroehlein A.J."/>
            <person name="Kinkar L."/>
            <person name="Wang T."/>
            <person name="Sohn W.M."/>
            <person name="Chang B.C.H."/>
            <person name="Kaur P."/>
            <person name="Weisz D."/>
            <person name="Dudchenko O."/>
            <person name="Aiden E.L."/>
            <person name="Korhonen P.K."/>
            <person name="Gasser R.B."/>
        </authorList>
    </citation>
    <scope>NUCLEOTIDE SEQUENCE [LARGE SCALE GENOMIC DNA]</scope>
    <source>
        <strain evidence="2">Cs-k2</strain>
    </source>
</reference>
<dbReference type="Proteomes" id="UP000286415">
    <property type="component" value="Unassembled WGS sequence"/>
</dbReference>
<feature type="region of interest" description="Disordered" evidence="1">
    <location>
        <begin position="70"/>
        <end position="102"/>
    </location>
</feature>
<evidence type="ECO:0000313" key="2">
    <source>
        <dbReference type="EMBL" id="KAG5443898.1"/>
    </source>
</evidence>
<comment type="caution">
    <text evidence="2">The sequence shown here is derived from an EMBL/GenBank/DDBJ whole genome shotgun (WGS) entry which is preliminary data.</text>
</comment>
<evidence type="ECO:0000256" key="1">
    <source>
        <dbReference type="SAM" id="MobiDB-lite"/>
    </source>
</evidence>
<proteinExistence type="predicted"/>
<accession>A0A3R7HB56</accession>
<keyword evidence="3" id="KW-1185">Reference proteome</keyword>
<dbReference type="InParanoid" id="A0A3R7HB56"/>
<sequence>MIYTFEGSEPKRGFTDQKVRGSEPTSASRLTLSRLGQIGSIPNLVLPLDSMVARHRKDVTAEQFRFRDQSSRALSALGRERGQPSQEGYSTQQLPEMRKKFA</sequence>